<evidence type="ECO:0008006" key="5">
    <source>
        <dbReference type="Google" id="ProtNLM"/>
    </source>
</evidence>
<keyword evidence="2" id="KW-0812">Transmembrane</keyword>
<feature type="compositionally biased region" description="Acidic residues" evidence="1">
    <location>
        <begin position="26"/>
        <end position="36"/>
    </location>
</feature>
<name>H0R5Q2_9ACTN</name>
<accession>H0R5Q2</accession>
<dbReference type="EMBL" id="BAEH01000115">
    <property type="protein sequence ID" value="GAB20403.1"/>
    <property type="molecule type" value="Genomic_DNA"/>
</dbReference>
<reference evidence="3 4" key="1">
    <citation type="submission" date="2011-12" db="EMBL/GenBank/DDBJ databases">
        <title>Whole genome shotgun sequence of Gordonia effusa NBRC 100432.</title>
        <authorList>
            <person name="Yoshida I."/>
            <person name="Takarada H."/>
            <person name="Hosoyama A."/>
            <person name="Tsuchikane K."/>
            <person name="Katsumata H."/>
            <person name="Yamazaki S."/>
            <person name="Fujita N."/>
        </authorList>
    </citation>
    <scope>NUCLEOTIDE SEQUENCE [LARGE SCALE GENOMIC DNA]</scope>
    <source>
        <strain evidence="3 4">NBRC 100432</strain>
    </source>
</reference>
<sequence length="199" mass="21750">MTSGSGANPVVDDDDVVDSIDHAADEVDSAADALPDEVNPDVEDEAVPVVRVRSARGARTNVSRPGLAQSALHRMRGVNPRHAVIMAVVLAFVVLTLAMPMRTYFSQQAEFDQLRDSNAQLHREVADYQQKVNEQGDPAYTEAKARARLQYARPGETVLVLTFPGQEQRKAEEERAAAKARNPWYGNLWDSVATPAAAK</sequence>
<feature type="transmembrane region" description="Helical" evidence="2">
    <location>
        <begin position="83"/>
        <end position="105"/>
    </location>
</feature>
<organism evidence="3 4">
    <name type="scientific">Gordonia effusa NBRC 100432</name>
    <dbReference type="NCBI Taxonomy" id="1077974"/>
    <lineage>
        <taxon>Bacteria</taxon>
        <taxon>Bacillati</taxon>
        <taxon>Actinomycetota</taxon>
        <taxon>Actinomycetes</taxon>
        <taxon>Mycobacteriales</taxon>
        <taxon>Gordoniaceae</taxon>
        <taxon>Gordonia</taxon>
    </lineage>
</organism>
<evidence type="ECO:0000256" key="2">
    <source>
        <dbReference type="SAM" id="Phobius"/>
    </source>
</evidence>
<gene>
    <name evidence="3" type="ORF">GOEFS_115_00430</name>
</gene>
<feature type="region of interest" description="Disordered" evidence="1">
    <location>
        <begin position="1"/>
        <end position="36"/>
    </location>
</feature>
<keyword evidence="4" id="KW-1185">Reference proteome</keyword>
<proteinExistence type="predicted"/>
<dbReference type="STRING" id="1077974.GOEFS_115_00430"/>
<evidence type="ECO:0000313" key="3">
    <source>
        <dbReference type="EMBL" id="GAB20403.1"/>
    </source>
</evidence>
<dbReference type="InterPro" id="IPR007060">
    <property type="entry name" value="FtsL/DivIC"/>
</dbReference>
<comment type="caution">
    <text evidence="3">The sequence shown here is derived from an EMBL/GenBank/DDBJ whole genome shotgun (WGS) entry which is preliminary data.</text>
</comment>
<protein>
    <recommendedName>
        <fullName evidence="5">Septum formation initiator family protein</fullName>
    </recommendedName>
</protein>
<dbReference type="Proteomes" id="UP000035034">
    <property type="component" value="Unassembled WGS sequence"/>
</dbReference>
<dbReference type="AlphaFoldDB" id="H0R5Q2"/>
<dbReference type="eggNOG" id="COG2919">
    <property type="taxonomic scope" value="Bacteria"/>
</dbReference>
<evidence type="ECO:0000256" key="1">
    <source>
        <dbReference type="SAM" id="MobiDB-lite"/>
    </source>
</evidence>
<keyword evidence="2" id="KW-0472">Membrane</keyword>
<evidence type="ECO:0000313" key="4">
    <source>
        <dbReference type="Proteomes" id="UP000035034"/>
    </source>
</evidence>
<dbReference type="Pfam" id="PF04977">
    <property type="entry name" value="DivIC"/>
    <property type="match status" value="1"/>
</dbReference>
<keyword evidence="2" id="KW-1133">Transmembrane helix</keyword>